<evidence type="ECO:0000256" key="1">
    <source>
        <dbReference type="SAM" id="MobiDB-lite"/>
    </source>
</evidence>
<feature type="region of interest" description="Disordered" evidence="1">
    <location>
        <begin position="1"/>
        <end position="26"/>
    </location>
</feature>
<comment type="caution">
    <text evidence="2">The sequence shown here is derived from an EMBL/GenBank/DDBJ whole genome shotgun (WGS) entry which is preliminary data.</text>
</comment>
<name>A0A8X6Q6X7_NEPPI</name>
<dbReference type="AlphaFoldDB" id="A0A8X6Q6X7"/>
<organism evidence="2 3">
    <name type="scientific">Nephila pilipes</name>
    <name type="common">Giant wood spider</name>
    <name type="synonym">Nephila maculata</name>
    <dbReference type="NCBI Taxonomy" id="299642"/>
    <lineage>
        <taxon>Eukaryota</taxon>
        <taxon>Metazoa</taxon>
        <taxon>Ecdysozoa</taxon>
        <taxon>Arthropoda</taxon>
        <taxon>Chelicerata</taxon>
        <taxon>Arachnida</taxon>
        <taxon>Araneae</taxon>
        <taxon>Araneomorphae</taxon>
        <taxon>Entelegynae</taxon>
        <taxon>Araneoidea</taxon>
        <taxon>Nephilidae</taxon>
        <taxon>Nephila</taxon>
    </lineage>
</organism>
<keyword evidence="3" id="KW-1185">Reference proteome</keyword>
<evidence type="ECO:0000313" key="2">
    <source>
        <dbReference type="EMBL" id="GFU08842.1"/>
    </source>
</evidence>
<gene>
    <name evidence="2" type="ORF">NPIL_162931</name>
</gene>
<dbReference type="EMBL" id="BMAW01077939">
    <property type="protein sequence ID" value="GFU08842.1"/>
    <property type="molecule type" value="Genomic_DNA"/>
</dbReference>
<sequence>MILPSDFGSKEDCDFIQTSPNTSRRDGWRQRIESSYQQRWSGRVATLCISNDRKHVVSLNCECCGPRHGIPGNASSSEESSGSKKRRNARVQSCGAQYFFRGRFRQRIDPGKSKGMARCYVLQGQQGRFEHGHAGGGSHCGRPRYPGRVNVSWLGQDRHGYRIRSNGTIREYICNDDDPVSNEQIPPRSFLG</sequence>
<reference evidence="2" key="1">
    <citation type="submission" date="2020-08" db="EMBL/GenBank/DDBJ databases">
        <title>Multicomponent nature underlies the extraordinary mechanical properties of spider dragline silk.</title>
        <authorList>
            <person name="Kono N."/>
            <person name="Nakamura H."/>
            <person name="Mori M."/>
            <person name="Yoshida Y."/>
            <person name="Ohtoshi R."/>
            <person name="Malay A.D."/>
            <person name="Moran D.A.P."/>
            <person name="Tomita M."/>
            <person name="Numata K."/>
            <person name="Arakawa K."/>
        </authorList>
    </citation>
    <scope>NUCLEOTIDE SEQUENCE</scope>
</reference>
<dbReference type="Proteomes" id="UP000887013">
    <property type="component" value="Unassembled WGS sequence"/>
</dbReference>
<evidence type="ECO:0000313" key="3">
    <source>
        <dbReference type="Proteomes" id="UP000887013"/>
    </source>
</evidence>
<proteinExistence type="predicted"/>
<protein>
    <submittedName>
        <fullName evidence="2">Uncharacterized protein</fullName>
    </submittedName>
</protein>
<accession>A0A8X6Q6X7</accession>